<dbReference type="PROSITE" id="PS50071">
    <property type="entry name" value="HOMEOBOX_2"/>
    <property type="match status" value="1"/>
</dbReference>
<dbReference type="Gene3D" id="1.10.10.60">
    <property type="entry name" value="Homeodomain-like"/>
    <property type="match status" value="1"/>
</dbReference>
<evidence type="ECO:0000256" key="7">
    <source>
        <dbReference type="PROSITE-ProRule" id="PRU00108"/>
    </source>
</evidence>
<evidence type="ECO:0000256" key="8">
    <source>
        <dbReference type="RuleBase" id="RU000682"/>
    </source>
</evidence>
<dbReference type="GeneTree" id="ENSGT00940000154537"/>
<dbReference type="InterPro" id="IPR009057">
    <property type="entry name" value="Homeodomain-like_sf"/>
</dbReference>
<keyword evidence="3" id="KW-0217">Developmental protein</keyword>
<dbReference type="InterPro" id="IPR001356">
    <property type="entry name" value="HD"/>
</dbReference>
<accession>A0A3B3S5L9</accession>
<feature type="domain" description="Homeobox" evidence="10">
    <location>
        <begin position="49"/>
        <end position="109"/>
    </location>
</feature>
<evidence type="ECO:0000256" key="9">
    <source>
        <dbReference type="SAM" id="MobiDB-lite"/>
    </source>
</evidence>
<evidence type="ECO:0000256" key="5">
    <source>
        <dbReference type="ARBA" id="ARBA00023155"/>
    </source>
</evidence>
<dbReference type="PANTHER" id="PTHR46123:SF4">
    <property type="entry name" value="MIX-TYPE HOMEOBOX GENE 1-RELATED"/>
    <property type="match status" value="1"/>
</dbReference>
<dbReference type="AlphaFoldDB" id="A0A3B3S5L9"/>
<dbReference type="GO" id="GO:0005634">
    <property type="term" value="C:nucleus"/>
    <property type="evidence" value="ECO:0007669"/>
    <property type="project" value="UniProtKB-SubCell"/>
</dbReference>
<evidence type="ECO:0000313" key="11">
    <source>
        <dbReference type="Ensembl" id="ENSPKIP00000025321.1"/>
    </source>
</evidence>
<dbReference type="SMART" id="SM00389">
    <property type="entry name" value="HOX"/>
    <property type="match status" value="1"/>
</dbReference>
<protein>
    <submittedName>
        <fullName evidence="11">Mix-type homeobox gene 2</fullName>
    </submittedName>
</protein>
<evidence type="ECO:0000256" key="3">
    <source>
        <dbReference type="ARBA" id="ARBA00022473"/>
    </source>
</evidence>
<dbReference type="PANTHER" id="PTHR46123">
    <property type="entry name" value="MIX-TYPE HOMEOBOX GENE 1-RELATED"/>
    <property type="match status" value="1"/>
</dbReference>
<dbReference type="STRING" id="1676925.ENSPKIP00000025321"/>
<organism evidence="11 12">
    <name type="scientific">Paramormyrops kingsleyae</name>
    <dbReference type="NCBI Taxonomy" id="1676925"/>
    <lineage>
        <taxon>Eukaryota</taxon>
        <taxon>Metazoa</taxon>
        <taxon>Chordata</taxon>
        <taxon>Craniata</taxon>
        <taxon>Vertebrata</taxon>
        <taxon>Euteleostomi</taxon>
        <taxon>Actinopterygii</taxon>
        <taxon>Neopterygii</taxon>
        <taxon>Teleostei</taxon>
        <taxon>Osteoglossocephala</taxon>
        <taxon>Osteoglossomorpha</taxon>
        <taxon>Osteoglossiformes</taxon>
        <taxon>Mormyridae</taxon>
        <taxon>Paramormyrops</taxon>
    </lineage>
</organism>
<keyword evidence="12" id="KW-1185">Reference proteome</keyword>
<evidence type="ECO:0000256" key="2">
    <source>
        <dbReference type="ARBA" id="ARBA00005733"/>
    </source>
</evidence>
<dbReference type="Proteomes" id="UP000261540">
    <property type="component" value="Unplaced"/>
</dbReference>
<dbReference type="InterPro" id="IPR051306">
    <property type="entry name" value="Homeobox_regulator"/>
</dbReference>
<dbReference type="Pfam" id="PF00046">
    <property type="entry name" value="Homeodomain"/>
    <property type="match status" value="1"/>
</dbReference>
<keyword evidence="5 7" id="KW-0371">Homeobox</keyword>
<dbReference type="GO" id="GO:0000977">
    <property type="term" value="F:RNA polymerase II transcription regulatory region sequence-specific DNA binding"/>
    <property type="evidence" value="ECO:0007669"/>
    <property type="project" value="TreeGrafter"/>
</dbReference>
<proteinExistence type="inferred from homology"/>
<dbReference type="CDD" id="cd00086">
    <property type="entry name" value="homeodomain"/>
    <property type="match status" value="1"/>
</dbReference>
<dbReference type="Ensembl" id="ENSPKIT00000006051.1">
    <property type="protein sequence ID" value="ENSPKIP00000025321.1"/>
    <property type="gene ID" value="ENSPKIG00000008236.1"/>
</dbReference>
<evidence type="ECO:0000256" key="6">
    <source>
        <dbReference type="ARBA" id="ARBA00023242"/>
    </source>
</evidence>
<reference evidence="11" key="1">
    <citation type="submission" date="2025-08" db="UniProtKB">
        <authorList>
            <consortium name="Ensembl"/>
        </authorList>
    </citation>
    <scope>IDENTIFICATION</scope>
</reference>
<evidence type="ECO:0000259" key="10">
    <source>
        <dbReference type="PROSITE" id="PS50071"/>
    </source>
</evidence>
<comment type="subcellular location">
    <subcellularLocation>
        <location evidence="1 7 8">Nucleus</location>
    </subcellularLocation>
</comment>
<feature type="region of interest" description="Disordered" evidence="9">
    <location>
        <begin position="257"/>
        <end position="279"/>
    </location>
</feature>
<name>A0A3B3S5L9_9TELE</name>
<keyword evidence="4 7" id="KW-0238">DNA-binding</keyword>
<evidence type="ECO:0000256" key="4">
    <source>
        <dbReference type="ARBA" id="ARBA00023125"/>
    </source>
</evidence>
<evidence type="ECO:0000313" key="12">
    <source>
        <dbReference type="Proteomes" id="UP000261540"/>
    </source>
</evidence>
<reference evidence="11" key="2">
    <citation type="submission" date="2025-09" db="UniProtKB">
        <authorList>
            <consortium name="Ensembl"/>
        </authorList>
    </citation>
    <scope>IDENTIFICATION</scope>
</reference>
<feature type="region of interest" description="Disordered" evidence="9">
    <location>
        <begin position="33"/>
        <end position="58"/>
    </location>
</feature>
<sequence>MWVVLLLPEVGGGGGGCYPSFLLPPPYLMLFSTGQGPPGPSDTASRTRSTSRRKRTSFSKEHVDLLKATFQTDPYPGISIRESLSQATGLPESRIQVWFQNRRARTLKGKASRKSSWQPEVLSAQPAPPAFPVTPPSGAGMLLSGSCPPPFLHPQYPAVKEEEEEGCFWSPSYPPSAGDTRYREARLPGTSAPPSLWTPQPLWTPPPLERSGQTFFPSTPIQPFPLGNPALCSTPAQVATPTSPDSGYWEMWQGGMAPTSQACQPPEQSWGAAGGPSLEMSTPVEEQQYQGPLPDLLFHALEEILGELQPEWWGAHTYPGQRLYP</sequence>
<dbReference type="FunFam" id="1.10.10.60:FF:000312">
    <property type="entry name" value="Mix-type homeobox gene 1"/>
    <property type="match status" value="1"/>
</dbReference>
<keyword evidence="6 7" id="KW-0539">Nucleus</keyword>
<dbReference type="SUPFAM" id="SSF46689">
    <property type="entry name" value="Homeodomain-like"/>
    <property type="match status" value="1"/>
</dbReference>
<dbReference type="GO" id="GO:0000981">
    <property type="term" value="F:DNA-binding transcription factor activity, RNA polymerase II-specific"/>
    <property type="evidence" value="ECO:0007669"/>
    <property type="project" value="TreeGrafter"/>
</dbReference>
<feature type="compositionally biased region" description="Polar residues" evidence="9">
    <location>
        <begin position="258"/>
        <end position="267"/>
    </location>
</feature>
<feature type="region of interest" description="Disordered" evidence="9">
    <location>
        <begin position="109"/>
        <end position="128"/>
    </location>
</feature>
<comment type="similarity">
    <text evidence="2">Belongs to the paired homeobox family.</text>
</comment>
<evidence type="ECO:0000256" key="1">
    <source>
        <dbReference type="ARBA" id="ARBA00004123"/>
    </source>
</evidence>
<feature type="DNA-binding region" description="Homeobox" evidence="7">
    <location>
        <begin position="51"/>
        <end position="110"/>
    </location>
</feature>